<protein>
    <submittedName>
        <fullName evidence="2">Citron Rho-interacting kinase-like</fullName>
    </submittedName>
</protein>
<feature type="coiled-coil region" evidence="1">
    <location>
        <begin position="118"/>
        <end position="248"/>
    </location>
</feature>
<organism evidence="2">
    <name type="scientific">Phallusia mammillata</name>
    <dbReference type="NCBI Taxonomy" id="59560"/>
    <lineage>
        <taxon>Eukaryota</taxon>
        <taxon>Metazoa</taxon>
        <taxon>Chordata</taxon>
        <taxon>Tunicata</taxon>
        <taxon>Ascidiacea</taxon>
        <taxon>Phlebobranchia</taxon>
        <taxon>Ascidiidae</taxon>
        <taxon>Phallusia</taxon>
    </lineage>
</organism>
<feature type="coiled-coil region" evidence="1">
    <location>
        <begin position="312"/>
        <end position="339"/>
    </location>
</feature>
<gene>
    <name evidence="2" type="primary">Cit-002</name>
</gene>
<dbReference type="GO" id="GO:0016301">
    <property type="term" value="F:kinase activity"/>
    <property type="evidence" value="ECO:0007669"/>
    <property type="project" value="UniProtKB-KW"/>
</dbReference>
<evidence type="ECO:0000256" key="1">
    <source>
        <dbReference type="SAM" id="Coils"/>
    </source>
</evidence>
<accession>A0A6F9D8Q2</accession>
<name>A0A6F9D8Q2_9ASCI</name>
<dbReference type="EMBL" id="LR783972">
    <property type="protein sequence ID" value="CAB3231367.1"/>
    <property type="molecule type" value="mRNA"/>
</dbReference>
<evidence type="ECO:0000313" key="2">
    <source>
        <dbReference type="EMBL" id="CAB3231367.1"/>
    </source>
</evidence>
<keyword evidence="1" id="KW-0175">Coiled coil</keyword>
<reference evidence="2" key="1">
    <citation type="submission" date="2020-04" db="EMBL/GenBank/DDBJ databases">
        <authorList>
            <person name="Neveu A P."/>
        </authorList>
    </citation>
    <scope>NUCLEOTIDE SEQUENCE</scope>
    <source>
        <tissue evidence="2">Whole embryo</tissue>
    </source>
</reference>
<keyword evidence="2" id="KW-0808">Transferase</keyword>
<feature type="coiled-coil region" evidence="1">
    <location>
        <begin position="375"/>
        <end position="423"/>
    </location>
</feature>
<sequence length="449" mass="52600">MSGAKILQTKKDKTVTLSPAFSQGKSSTLKDVESEYIKNLQQQIYFLELEAEYLREQAKKATDIQPKITKEADRMMYKLKDMQSDMDGMKLEISRKDANISMLGNEKLRLSGELNATEDNYRREKQLLTEEVIQLKKMREVADRDISLKDSEIVSLRQELERTAAELRHEKHAHNLLNAQFNQRVGQHEQTHSLLEEKRAECLRKQSEMHLLEEKFNTSTMAIHDKITRELTDEIRSLRQQLRSTELTANQERILKDKLSGDVSKLSLENASLQTRVLDLTKQLDREWLIRDEKDSRAMTHSSKITELKGTEQVLQLEVKKMREMLESERRKFHELESLMLKAQDGMSSSKFHNRTLQSKYEELDMRFVRCNDDNAQLRKDKQILVEHVSQLQKKLDLKEAEIQRLESHMYTLQQDVSGLRKEIDKSKTLQSQHWDKVSRAAESLRISS</sequence>
<keyword evidence="2" id="KW-0418">Kinase</keyword>
<proteinExistence type="evidence at transcript level"/>
<dbReference type="AlphaFoldDB" id="A0A6F9D8Q2"/>